<evidence type="ECO:0000259" key="2">
    <source>
        <dbReference type="Pfam" id="PF18717"/>
    </source>
</evidence>
<gene>
    <name evidence="3" type="ORF">VNI00_018856</name>
</gene>
<name>A0AAW0AX38_9AGAR</name>
<feature type="region of interest" description="Disordered" evidence="1">
    <location>
        <begin position="1"/>
        <end position="95"/>
    </location>
</feature>
<reference evidence="3 4" key="1">
    <citation type="submission" date="2024-01" db="EMBL/GenBank/DDBJ databases">
        <title>A draft genome for a cacao thread blight-causing isolate of Paramarasmius palmivorus.</title>
        <authorList>
            <person name="Baruah I.K."/>
            <person name="Bukari Y."/>
            <person name="Amoako-Attah I."/>
            <person name="Meinhardt L.W."/>
            <person name="Bailey B.A."/>
            <person name="Cohen S.P."/>
        </authorList>
    </citation>
    <scope>NUCLEOTIDE SEQUENCE [LARGE SCALE GENOMIC DNA]</scope>
    <source>
        <strain evidence="3 4">GH-12</strain>
    </source>
</reference>
<evidence type="ECO:0000313" key="4">
    <source>
        <dbReference type="Proteomes" id="UP001383192"/>
    </source>
</evidence>
<protein>
    <recommendedName>
        <fullName evidence="2">HMG domain-containing protein</fullName>
    </recommendedName>
</protein>
<dbReference type="EMBL" id="JAYKXP010000280">
    <property type="protein sequence ID" value="KAK7016722.1"/>
    <property type="molecule type" value="Genomic_DNA"/>
</dbReference>
<feature type="compositionally biased region" description="Polar residues" evidence="1">
    <location>
        <begin position="63"/>
        <end position="76"/>
    </location>
</feature>
<organism evidence="3 4">
    <name type="scientific">Paramarasmius palmivorus</name>
    <dbReference type="NCBI Taxonomy" id="297713"/>
    <lineage>
        <taxon>Eukaryota</taxon>
        <taxon>Fungi</taxon>
        <taxon>Dikarya</taxon>
        <taxon>Basidiomycota</taxon>
        <taxon>Agaricomycotina</taxon>
        <taxon>Agaricomycetes</taxon>
        <taxon>Agaricomycetidae</taxon>
        <taxon>Agaricales</taxon>
        <taxon>Marasmiineae</taxon>
        <taxon>Marasmiaceae</taxon>
        <taxon>Paramarasmius</taxon>
    </lineage>
</organism>
<dbReference type="AlphaFoldDB" id="A0AAW0AX38"/>
<dbReference type="InterPro" id="IPR040648">
    <property type="entry name" value="HMGXB3_CxC4"/>
</dbReference>
<feature type="compositionally biased region" description="Basic residues" evidence="1">
    <location>
        <begin position="43"/>
        <end position="60"/>
    </location>
</feature>
<proteinExistence type="predicted"/>
<keyword evidence="4" id="KW-1185">Reference proteome</keyword>
<comment type="caution">
    <text evidence="3">The sequence shown here is derived from an EMBL/GenBank/DDBJ whole genome shotgun (WGS) entry which is preliminary data.</text>
</comment>
<dbReference type="Proteomes" id="UP001383192">
    <property type="component" value="Unassembled WGS sequence"/>
</dbReference>
<accession>A0AAW0AX38</accession>
<sequence length="729" mass="82608">MEHPASPGDRPPILEESEDEEAVKGPIVDSDGETEWLQSPTKNPKRRQRRGGNVRRRKRRAVESSSIPTVDASSTVGVPERQETGSDTVDLPHFPSAIDDHGSLEDMIVEEAGDGDRGDLIAEDADFEAFIRMVESGCIGFKRIGRFLFVVQGWNQRKREAEDRWYHMECRDVGDTTKIECMCPEAKAQRGLCMHQEYFLEFRDTHFDSGIESEIWRRDADVRLFWQEQLELDSEKLLMRFSVKGANEDLTGHAVVTYEGLESGWGQWQCTKDRRDCVHIQRAKRFLGKVIGTELGDEVEEEDGDAESLESEVVEERAVSFLPVLPPVWATLPTDTPIYTRTAGQAMPVTLHLTVENSSSSCQHRSRFIPGNPTVTRKCQLYTLTECLSLDIEVQACSQCPKRHHCYVGPDPREAEIFNYNNCALFTHELLNEYTSRLSNSETPFVAFVSSVSRVYSGRGSRFVGEDLFRSAWFAFVSLQLLDNDMSCPVCGDTPENVIWDGVTLAFSKKHLLDSLKPPTMPDDSSLQRPRKYAKNPQWIPLSKKDRPFRNMLITWLQMGTRRRGLVEASEFRAEEEDAGTGTSEAVLSRSKASVDSDRDLGFATIVKKLDEFVPAMGRLFRYVFGKGNLAADESAMQMVNAASLQRLEEFVIQPSVQESTRLIDIPALLLVIEGELRCHRSLPPELWEVCQWMVRRGKEVLANLKKGDLNPVPERATRSKDDSWKKVK</sequence>
<evidence type="ECO:0000256" key="1">
    <source>
        <dbReference type="SAM" id="MobiDB-lite"/>
    </source>
</evidence>
<dbReference type="Pfam" id="PF18717">
    <property type="entry name" value="CxC4"/>
    <property type="match status" value="1"/>
</dbReference>
<feature type="domain" description="HMG" evidence="2">
    <location>
        <begin position="352"/>
        <end position="476"/>
    </location>
</feature>
<evidence type="ECO:0000313" key="3">
    <source>
        <dbReference type="EMBL" id="KAK7016722.1"/>
    </source>
</evidence>